<name>A0A8S3Y0H7_PARAO</name>
<feature type="transmembrane region" description="Helical" evidence="6">
    <location>
        <begin position="376"/>
        <end position="401"/>
    </location>
</feature>
<dbReference type="Pfam" id="PF06664">
    <property type="entry name" value="WLS-like_TM"/>
    <property type="match status" value="1"/>
</dbReference>
<dbReference type="GO" id="GO:0016020">
    <property type="term" value="C:membrane"/>
    <property type="evidence" value="ECO:0007669"/>
    <property type="project" value="UniProtKB-SubCell"/>
</dbReference>
<feature type="transmembrane region" description="Helical" evidence="6">
    <location>
        <begin position="237"/>
        <end position="255"/>
    </location>
</feature>
<evidence type="ECO:0000256" key="1">
    <source>
        <dbReference type="ARBA" id="ARBA00004141"/>
    </source>
</evidence>
<keyword evidence="3 6" id="KW-1133">Transmembrane helix</keyword>
<dbReference type="PANTHER" id="PTHR31918:SF1">
    <property type="entry name" value="TRANSMEMBRANE PROTEIN 181"/>
    <property type="match status" value="1"/>
</dbReference>
<dbReference type="Pfam" id="PF21885">
    <property type="entry name" value="TMEM181_GOLD"/>
    <property type="match status" value="1"/>
</dbReference>
<dbReference type="PANTHER" id="PTHR31918">
    <property type="entry name" value="TRANSMEMBRANE PROTEIN 181"/>
    <property type="match status" value="1"/>
</dbReference>
<accession>A0A8S3Y0H7</accession>
<evidence type="ECO:0000256" key="4">
    <source>
        <dbReference type="ARBA" id="ARBA00023136"/>
    </source>
</evidence>
<feature type="domain" description="TMEM181 GOLD" evidence="8">
    <location>
        <begin position="109"/>
        <end position="227"/>
    </location>
</feature>
<comment type="caution">
    <text evidence="9">The sequence shown here is derived from an EMBL/GenBank/DDBJ whole genome shotgun (WGS) entry which is preliminary data.</text>
</comment>
<feature type="transmembrane region" description="Helical" evidence="6">
    <location>
        <begin position="456"/>
        <end position="476"/>
    </location>
</feature>
<reference evidence="9" key="1">
    <citation type="submission" date="2021-04" db="EMBL/GenBank/DDBJ databases">
        <authorList>
            <person name="Tunstrom K."/>
        </authorList>
    </citation>
    <scope>NUCLEOTIDE SEQUENCE</scope>
</reference>
<dbReference type="InterPro" id="IPR054077">
    <property type="entry name" value="TMEM181_GOLD"/>
</dbReference>
<evidence type="ECO:0000256" key="2">
    <source>
        <dbReference type="ARBA" id="ARBA00022692"/>
    </source>
</evidence>
<comment type="subcellular location">
    <subcellularLocation>
        <location evidence="1">Membrane</location>
        <topology evidence="1">Multi-pass membrane protein</topology>
    </subcellularLocation>
</comment>
<feature type="transmembrane region" description="Helical" evidence="6">
    <location>
        <begin position="413"/>
        <end position="436"/>
    </location>
</feature>
<sequence length="528" mass="61050">MDTANVGYSYNLPSGGWNYKIRNTLSQFSDLFSEFNKYIAPAYHHDRCERSVPMRIYSMHKGEFVMVFIAFFACFGLGVFIGLAGPSPTSTDSIAASSFLSNTSEMYRGPFQLRSPALGTTVQQLWLLAEILTNNDDEEIFDKSFQISISIDGVLRDHSTTNLIPESEATNRTQHLKCEEQICEEVLVLHLGSLEFTHYVLNIRFYGLKEFHKRYFIRDIIFYFKTYNPGFTQMETWFRFIFLLTTFAVACWFAHTLRKYSAHDWAIEQRWVSILLPLLLLYNDPIFPLRLMSGGCFAPFIDTVFQTTFLAFVMLSWLVLYHGLRQNERSFLSFYTFKTTVVGLIWTPAMIIAIWQKYYAYYDPTFNYMMEPSYPIVKITFFGAITLYFLYLLILIIKAYSDLRHMPFFDIRLRCLSIVVGTVTFITTLLALQSWGPAALQDHWASQPNVTYDTSAPFMALYGLFNFKMYLLAYLFSPGGGSIHETAITKDNPAFSMINDSDEEVIYGSDEESRRPLNSHHRVATEDI</sequence>
<keyword evidence="10" id="KW-1185">Reference proteome</keyword>
<dbReference type="OrthoDB" id="28186at2759"/>
<dbReference type="EMBL" id="CAJQZP010001359">
    <property type="protein sequence ID" value="CAG5041288.1"/>
    <property type="molecule type" value="Genomic_DNA"/>
</dbReference>
<keyword evidence="2 6" id="KW-0812">Transmembrane</keyword>
<dbReference type="GO" id="GO:0015643">
    <property type="term" value="F:toxic substance binding"/>
    <property type="evidence" value="ECO:0007669"/>
    <property type="project" value="InterPro"/>
</dbReference>
<gene>
    <name evidence="9" type="ORF">PAPOLLO_LOCUS22088</name>
</gene>
<keyword evidence="4 6" id="KW-0472">Membrane</keyword>
<organism evidence="9 10">
    <name type="scientific">Parnassius apollo</name>
    <name type="common">Apollo butterfly</name>
    <name type="synonym">Papilio apollo</name>
    <dbReference type="NCBI Taxonomy" id="110799"/>
    <lineage>
        <taxon>Eukaryota</taxon>
        <taxon>Metazoa</taxon>
        <taxon>Ecdysozoa</taxon>
        <taxon>Arthropoda</taxon>
        <taxon>Hexapoda</taxon>
        <taxon>Insecta</taxon>
        <taxon>Pterygota</taxon>
        <taxon>Neoptera</taxon>
        <taxon>Endopterygota</taxon>
        <taxon>Lepidoptera</taxon>
        <taxon>Glossata</taxon>
        <taxon>Ditrysia</taxon>
        <taxon>Papilionoidea</taxon>
        <taxon>Papilionidae</taxon>
        <taxon>Parnassiinae</taxon>
        <taxon>Parnassini</taxon>
        <taxon>Parnassius</taxon>
        <taxon>Parnassius</taxon>
    </lineage>
</organism>
<evidence type="ECO:0000256" key="6">
    <source>
        <dbReference type="SAM" id="Phobius"/>
    </source>
</evidence>
<feature type="transmembrane region" description="Helical" evidence="6">
    <location>
        <begin position="64"/>
        <end position="84"/>
    </location>
</feature>
<protein>
    <submittedName>
        <fullName evidence="9">(apollo) hypothetical protein</fullName>
    </submittedName>
</protein>
<feature type="transmembrane region" description="Helical" evidence="6">
    <location>
        <begin position="335"/>
        <end position="356"/>
    </location>
</feature>
<feature type="domain" description="Wntless-like transmembrane" evidence="7">
    <location>
        <begin position="228"/>
        <end position="478"/>
    </location>
</feature>
<evidence type="ECO:0000313" key="9">
    <source>
        <dbReference type="EMBL" id="CAG5041288.1"/>
    </source>
</evidence>
<evidence type="ECO:0000259" key="8">
    <source>
        <dbReference type="Pfam" id="PF21885"/>
    </source>
</evidence>
<proteinExistence type="predicted"/>
<feature type="transmembrane region" description="Helical" evidence="6">
    <location>
        <begin position="303"/>
        <end position="323"/>
    </location>
</feature>
<evidence type="ECO:0000256" key="5">
    <source>
        <dbReference type="SAM" id="MobiDB-lite"/>
    </source>
</evidence>
<evidence type="ECO:0000313" key="10">
    <source>
        <dbReference type="Proteomes" id="UP000691718"/>
    </source>
</evidence>
<evidence type="ECO:0000259" key="7">
    <source>
        <dbReference type="Pfam" id="PF06664"/>
    </source>
</evidence>
<dbReference type="InterPro" id="IPR040416">
    <property type="entry name" value="TMEM181"/>
</dbReference>
<feature type="region of interest" description="Disordered" evidence="5">
    <location>
        <begin position="509"/>
        <end position="528"/>
    </location>
</feature>
<dbReference type="AlphaFoldDB" id="A0A8S3Y0H7"/>
<dbReference type="Proteomes" id="UP000691718">
    <property type="component" value="Unassembled WGS sequence"/>
</dbReference>
<evidence type="ECO:0000256" key="3">
    <source>
        <dbReference type="ARBA" id="ARBA00022989"/>
    </source>
</evidence>
<dbReference type="InterPro" id="IPR047843">
    <property type="entry name" value="WLS-like_TM"/>
</dbReference>
<feature type="transmembrane region" description="Helical" evidence="6">
    <location>
        <begin position="267"/>
        <end position="283"/>
    </location>
</feature>